<gene>
    <name evidence="11" type="primary">artQ</name>
    <name evidence="11" type="ORF">PMF13cell1_04661</name>
</gene>
<dbReference type="PANTHER" id="PTHR30614">
    <property type="entry name" value="MEMBRANE COMPONENT OF AMINO ACID ABC TRANSPORTER"/>
    <property type="match status" value="1"/>
</dbReference>
<dbReference type="InterPro" id="IPR043429">
    <property type="entry name" value="ArtM/GltK/GlnP/TcyL/YhdX-like"/>
</dbReference>
<feature type="domain" description="ABC transmembrane type-1" evidence="10">
    <location>
        <begin position="27"/>
        <end position="219"/>
    </location>
</feature>
<dbReference type="GO" id="GO:0043190">
    <property type="term" value="C:ATP-binding cassette (ABC) transporter complex"/>
    <property type="evidence" value="ECO:0007669"/>
    <property type="project" value="InterPro"/>
</dbReference>
<dbReference type="PROSITE" id="PS50928">
    <property type="entry name" value="ABC_TM1"/>
    <property type="match status" value="1"/>
</dbReference>
<evidence type="ECO:0000259" key="10">
    <source>
        <dbReference type="PROSITE" id="PS50928"/>
    </source>
</evidence>
<accession>A0A4V0Z852</accession>
<dbReference type="Gene3D" id="1.10.3720.10">
    <property type="entry name" value="MetI-like"/>
    <property type="match status" value="1"/>
</dbReference>
<comment type="similarity">
    <text evidence="2">Belongs to the binding-protein-dependent transport system permease family. HisMQ subfamily.</text>
</comment>
<evidence type="ECO:0000313" key="12">
    <source>
        <dbReference type="Proteomes" id="UP000289794"/>
    </source>
</evidence>
<evidence type="ECO:0000256" key="2">
    <source>
        <dbReference type="ARBA" id="ARBA00010072"/>
    </source>
</evidence>
<evidence type="ECO:0000256" key="6">
    <source>
        <dbReference type="ARBA" id="ARBA00022970"/>
    </source>
</evidence>
<dbReference type="FunFam" id="1.10.3720.10:FF:000033">
    <property type="entry name" value="Polar amino acid ABC transporter permease"/>
    <property type="match status" value="1"/>
</dbReference>
<keyword evidence="7 9" id="KW-1133">Transmembrane helix</keyword>
<dbReference type="AlphaFoldDB" id="A0A4V0Z852"/>
<organism evidence="11 12">
    <name type="scientific">Blautia producta</name>
    <dbReference type="NCBI Taxonomy" id="33035"/>
    <lineage>
        <taxon>Bacteria</taxon>
        <taxon>Bacillati</taxon>
        <taxon>Bacillota</taxon>
        <taxon>Clostridia</taxon>
        <taxon>Lachnospirales</taxon>
        <taxon>Lachnospiraceae</taxon>
        <taxon>Blautia</taxon>
    </lineage>
</organism>
<keyword evidence="3 9" id="KW-0813">Transport</keyword>
<protein>
    <submittedName>
        <fullName evidence="11">Arginine transport system permease protein ArtQ</fullName>
    </submittedName>
</protein>
<name>A0A4V0Z852_9FIRM</name>
<evidence type="ECO:0000256" key="9">
    <source>
        <dbReference type="RuleBase" id="RU363032"/>
    </source>
</evidence>
<dbReference type="GO" id="GO:0022857">
    <property type="term" value="F:transmembrane transporter activity"/>
    <property type="evidence" value="ECO:0007669"/>
    <property type="project" value="InterPro"/>
</dbReference>
<dbReference type="Pfam" id="PF00528">
    <property type="entry name" value="BPD_transp_1"/>
    <property type="match status" value="1"/>
</dbReference>
<dbReference type="Proteomes" id="UP000289794">
    <property type="component" value="Chromosome"/>
</dbReference>
<dbReference type="InterPro" id="IPR035906">
    <property type="entry name" value="MetI-like_sf"/>
</dbReference>
<evidence type="ECO:0000313" key="11">
    <source>
        <dbReference type="EMBL" id="QBE99088.1"/>
    </source>
</evidence>
<proteinExistence type="inferred from homology"/>
<evidence type="ECO:0000256" key="8">
    <source>
        <dbReference type="ARBA" id="ARBA00023136"/>
    </source>
</evidence>
<dbReference type="NCBIfam" id="TIGR01726">
    <property type="entry name" value="HEQRo_perm_3TM"/>
    <property type="match status" value="1"/>
</dbReference>
<evidence type="ECO:0000256" key="3">
    <source>
        <dbReference type="ARBA" id="ARBA00022448"/>
    </source>
</evidence>
<keyword evidence="8 9" id="KW-0472">Membrane</keyword>
<keyword evidence="5 9" id="KW-0812">Transmembrane</keyword>
<dbReference type="CDD" id="cd06261">
    <property type="entry name" value="TM_PBP2"/>
    <property type="match status" value="1"/>
</dbReference>
<keyword evidence="6" id="KW-0029">Amino-acid transport</keyword>
<dbReference type="PANTHER" id="PTHR30614:SF20">
    <property type="entry name" value="GLUTAMINE TRANSPORT SYSTEM PERMEASE PROTEIN GLNP"/>
    <property type="match status" value="1"/>
</dbReference>
<dbReference type="KEGG" id="bpro:PMF13cell1_04661"/>
<dbReference type="EMBL" id="CP035945">
    <property type="protein sequence ID" value="QBE99088.1"/>
    <property type="molecule type" value="Genomic_DNA"/>
</dbReference>
<keyword evidence="4" id="KW-1003">Cell membrane</keyword>
<dbReference type="SUPFAM" id="SSF161098">
    <property type="entry name" value="MetI-like"/>
    <property type="match status" value="1"/>
</dbReference>
<dbReference type="InterPro" id="IPR000515">
    <property type="entry name" value="MetI-like"/>
</dbReference>
<dbReference type="RefSeq" id="WP_029468525.1">
    <property type="nucleotide sequence ID" value="NZ_CP035945.1"/>
</dbReference>
<reference evidence="11 12" key="1">
    <citation type="submission" date="2019-01" db="EMBL/GenBank/DDBJ databases">
        <title>PMF-metabolizing Aryl O-demethylase.</title>
        <authorList>
            <person name="Kim M."/>
        </authorList>
    </citation>
    <scope>NUCLEOTIDE SEQUENCE [LARGE SCALE GENOMIC DNA]</scope>
    <source>
        <strain evidence="11 12">PMF1</strain>
    </source>
</reference>
<feature type="transmembrane region" description="Helical" evidence="9">
    <location>
        <begin position="31"/>
        <end position="50"/>
    </location>
</feature>
<dbReference type="GO" id="GO:0006865">
    <property type="term" value="P:amino acid transport"/>
    <property type="evidence" value="ECO:0007669"/>
    <property type="project" value="UniProtKB-KW"/>
</dbReference>
<dbReference type="InterPro" id="IPR010065">
    <property type="entry name" value="AA_ABC_transptr_permease_3TM"/>
</dbReference>
<feature type="transmembrane region" description="Helical" evidence="9">
    <location>
        <begin position="198"/>
        <end position="218"/>
    </location>
</feature>
<evidence type="ECO:0000256" key="5">
    <source>
        <dbReference type="ARBA" id="ARBA00022692"/>
    </source>
</evidence>
<comment type="subcellular location">
    <subcellularLocation>
        <location evidence="1 9">Cell membrane</location>
        <topology evidence="1 9">Multi-pass membrane protein</topology>
    </subcellularLocation>
</comment>
<sequence>MCVLGISQQLYNNFIKDDRYKWLLEGLGNTLLITLLAVVIGIIIGFLVAIVRSSHDKNGSFKILNGVFKVYLTVIRGTPTMIQLLIMNFVIFGSVSLNPVLVGGLAFGINSGAYVAEIVRSGIMSVDQGQFEAGRSLGLNYSQTMKSIIMPQAFKNVLPALVNEMIVLLKETSIVGYIGMMDLTKGAMLIQSRTFNAFLPLLAAALIYLILVMILTACMNKLERKLRTNER</sequence>
<evidence type="ECO:0000256" key="1">
    <source>
        <dbReference type="ARBA" id="ARBA00004651"/>
    </source>
</evidence>
<evidence type="ECO:0000256" key="4">
    <source>
        <dbReference type="ARBA" id="ARBA00022475"/>
    </source>
</evidence>
<evidence type="ECO:0000256" key="7">
    <source>
        <dbReference type="ARBA" id="ARBA00022989"/>
    </source>
</evidence>